<gene>
    <name evidence="2" type="ORF">Natoc_3246</name>
</gene>
<dbReference type="GeneID" id="14403633"/>
<dbReference type="STRING" id="694430.Natoc_3246"/>
<feature type="region of interest" description="Disordered" evidence="1">
    <location>
        <begin position="29"/>
        <end position="61"/>
    </location>
</feature>
<dbReference type="RefSeq" id="WP_015322423.1">
    <property type="nucleotide sequence ID" value="NC_019974.1"/>
</dbReference>
<dbReference type="AlphaFoldDB" id="L0K3Q7"/>
<dbReference type="Proteomes" id="UP000010878">
    <property type="component" value="Chromosome"/>
</dbReference>
<dbReference type="EMBL" id="CP003929">
    <property type="protein sequence ID" value="AGB38984.1"/>
    <property type="molecule type" value="Genomic_DNA"/>
</dbReference>
<proteinExistence type="predicted"/>
<accession>L0K3Q7</accession>
<dbReference type="KEGG" id="nou:Natoc_3246"/>
<name>L0K3Q7_9EURY</name>
<reference evidence="2 3" key="1">
    <citation type="submission" date="2012-11" db="EMBL/GenBank/DDBJ databases">
        <title>FINISHED of Natronococcus occultus SP4, DSM 3396.</title>
        <authorList>
            <consortium name="DOE Joint Genome Institute"/>
            <person name="Eisen J."/>
            <person name="Huntemann M."/>
            <person name="Wei C.-L."/>
            <person name="Han J."/>
            <person name="Detter J.C."/>
            <person name="Han C."/>
            <person name="Tapia R."/>
            <person name="Chen A."/>
            <person name="Kyrpides N."/>
            <person name="Mavromatis K."/>
            <person name="Markowitz V."/>
            <person name="Szeto E."/>
            <person name="Ivanova N."/>
            <person name="Mikhailova N."/>
            <person name="Ovchinnikova G."/>
            <person name="Pagani I."/>
            <person name="Pati A."/>
            <person name="Goodwin L."/>
            <person name="Nordberg H.P."/>
            <person name="Cantor M.N."/>
            <person name="Hua S.X."/>
            <person name="Woyke T."/>
            <person name="Eisen J."/>
            <person name="Klenk H.-P."/>
            <person name="Klenk H.-P."/>
        </authorList>
    </citation>
    <scope>NUCLEOTIDE SEQUENCE [LARGE SCALE GENOMIC DNA]</scope>
    <source>
        <strain evidence="2 3">SP4</strain>
    </source>
</reference>
<protein>
    <submittedName>
        <fullName evidence="2">Uncharacterized protein</fullName>
    </submittedName>
</protein>
<organism evidence="2 3">
    <name type="scientific">Natronococcus occultus SP4</name>
    <dbReference type="NCBI Taxonomy" id="694430"/>
    <lineage>
        <taxon>Archaea</taxon>
        <taxon>Methanobacteriati</taxon>
        <taxon>Methanobacteriota</taxon>
        <taxon>Stenosarchaea group</taxon>
        <taxon>Halobacteria</taxon>
        <taxon>Halobacteriales</taxon>
        <taxon>Natrialbaceae</taxon>
        <taxon>Natronococcus</taxon>
    </lineage>
</organism>
<evidence type="ECO:0000313" key="3">
    <source>
        <dbReference type="Proteomes" id="UP000010878"/>
    </source>
</evidence>
<keyword evidence="3" id="KW-1185">Reference proteome</keyword>
<evidence type="ECO:0000256" key="1">
    <source>
        <dbReference type="SAM" id="MobiDB-lite"/>
    </source>
</evidence>
<dbReference type="HOGENOM" id="CLU_2911615_0_0_2"/>
<evidence type="ECO:0000313" key="2">
    <source>
        <dbReference type="EMBL" id="AGB38984.1"/>
    </source>
</evidence>
<sequence>MTVVVDLVDGTREEFEAVEELESGWLRCTRPRDTPRSDLPGGTSTKYYPPERVATVSRDTN</sequence>